<comment type="caution">
    <text evidence="2">The sequence shown here is derived from an EMBL/GenBank/DDBJ whole genome shotgun (WGS) entry which is preliminary data.</text>
</comment>
<gene>
    <name evidence="2" type="ORF">C1I93_23805</name>
</gene>
<protein>
    <submittedName>
        <fullName evidence="2">Uncharacterized protein</fullName>
    </submittedName>
</protein>
<dbReference type="AlphaFoldDB" id="A0A2W2CMH6"/>
<feature type="region of interest" description="Disordered" evidence="1">
    <location>
        <begin position="51"/>
        <end position="73"/>
    </location>
</feature>
<feature type="compositionally biased region" description="Low complexity" evidence="1">
    <location>
        <begin position="64"/>
        <end position="73"/>
    </location>
</feature>
<organism evidence="2 3">
    <name type="scientific">Micromonospora endophytica</name>
    <dbReference type="NCBI Taxonomy" id="515350"/>
    <lineage>
        <taxon>Bacteria</taxon>
        <taxon>Bacillati</taxon>
        <taxon>Actinomycetota</taxon>
        <taxon>Actinomycetes</taxon>
        <taxon>Micromonosporales</taxon>
        <taxon>Micromonosporaceae</taxon>
        <taxon>Micromonospora</taxon>
    </lineage>
</organism>
<proteinExistence type="predicted"/>
<evidence type="ECO:0000256" key="1">
    <source>
        <dbReference type="SAM" id="MobiDB-lite"/>
    </source>
</evidence>
<evidence type="ECO:0000313" key="3">
    <source>
        <dbReference type="Proteomes" id="UP000248627"/>
    </source>
</evidence>
<dbReference type="Proteomes" id="UP000248627">
    <property type="component" value="Unassembled WGS sequence"/>
</dbReference>
<accession>A0A2W2CMH6</accession>
<reference evidence="2 3" key="1">
    <citation type="submission" date="2018-01" db="EMBL/GenBank/DDBJ databases">
        <title>Draft genome sequence of Jishengella endophytica.</title>
        <authorList>
            <person name="Sahin N."/>
            <person name="Ay H."/>
            <person name="Saygin H."/>
        </authorList>
    </citation>
    <scope>NUCLEOTIDE SEQUENCE [LARGE SCALE GENOMIC DNA]</scope>
    <source>
        <strain evidence="2 3">DSM 45430</strain>
    </source>
</reference>
<name>A0A2W2CMH6_9ACTN</name>
<dbReference type="EMBL" id="POTX01000210">
    <property type="protein sequence ID" value="PZF89629.1"/>
    <property type="molecule type" value="Genomic_DNA"/>
</dbReference>
<keyword evidence="3" id="KW-1185">Reference proteome</keyword>
<evidence type="ECO:0000313" key="2">
    <source>
        <dbReference type="EMBL" id="PZF89629.1"/>
    </source>
</evidence>
<sequence>MDSGGFGPRSVNLPLNEVCWLGMPYVDRRYGGEPYQQEMVAYTTRRRLLAEHRPDPRHRGGGVRPVRGTVPGR</sequence>